<dbReference type="PANTHER" id="PTHR30506">
    <property type="entry name" value="INNER MEMBRANE PROTEIN"/>
    <property type="match status" value="1"/>
</dbReference>
<keyword evidence="2" id="KW-1003">Cell membrane</keyword>
<keyword evidence="5 6" id="KW-0472">Membrane</keyword>
<keyword evidence="4 6" id="KW-1133">Transmembrane helix</keyword>
<organism evidence="8">
    <name type="scientific">Aphanomyces astaci</name>
    <name type="common">Crayfish plague agent</name>
    <dbReference type="NCBI Taxonomy" id="112090"/>
    <lineage>
        <taxon>Eukaryota</taxon>
        <taxon>Sar</taxon>
        <taxon>Stramenopiles</taxon>
        <taxon>Oomycota</taxon>
        <taxon>Saprolegniomycetes</taxon>
        <taxon>Saprolegniales</taxon>
        <taxon>Verrucalvaceae</taxon>
        <taxon>Aphanomyces</taxon>
    </lineage>
</organism>
<evidence type="ECO:0000259" key="7">
    <source>
        <dbReference type="Pfam" id="PF03458"/>
    </source>
</evidence>
<feature type="domain" description="Glycine transporter" evidence="7">
    <location>
        <begin position="180"/>
        <end position="255"/>
    </location>
</feature>
<dbReference type="EMBL" id="KI913127">
    <property type="protein sequence ID" value="ETV79901.1"/>
    <property type="molecule type" value="Genomic_DNA"/>
</dbReference>
<feature type="transmembrane region" description="Helical" evidence="6">
    <location>
        <begin position="202"/>
        <end position="220"/>
    </location>
</feature>
<evidence type="ECO:0000256" key="6">
    <source>
        <dbReference type="SAM" id="Phobius"/>
    </source>
</evidence>
<accession>W4GKL4</accession>
<gene>
    <name evidence="8" type="ORF">H257_07109</name>
</gene>
<dbReference type="RefSeq" id="XP_009830837.1">
    <property type="nucleotide sequence ID" value="XM_009832535.1"/>
</dbReference>
<evidence type="ECO:0000256" key="4">
    <source>
        <dbReference type="ARBA" id="ARBA00022989"/>
    </source>
</evidence>
<dbReference type="OrthoDB" id="67004at2759"/>
<feature type="transmembrane region" description="Helical" evidence="6">
    <location>
        <begin position="176"/>
        <end position="195"/>
    </location>
</feature>
<comment type="subcellular location">
    <subcellularLocation>
        <location evidence="1">Cell membrane</location>
        <topology evidence="1">Multi-pass membrane protein</topology>
    </subcellularLocation>
</comment>
<reference evidence="8" key="1">
    <citation type="submission" date="2013-12" db="EMBL/GenBank/DDBJ databases">
        <title>The Genome Sequence of Aphanomyces astaci APO3.</title>
        <authorList>
            <consortium name="The Broad Institute Genomics Platform"/>
            <person name="Russ C."/>
            <person name="Tyler B."/>
            <person name="van West P."/>
            <person name="Dieguez-Uribeondo J."/>
            <person name="Young S.K."/>
            <person name="Zeng Q."/>
            <person name="Gargeya S."/>
            <person name="Fitzgerald M."/>
            <person name="Abouelleil A."/>
            <person name="Alvarado L."/>
            <person name="Chapman S.B."/>
            <person name="Gainer-Dewar J."/>
            <person name="Goldberg J."/>
            <person name="Griggs A."/>
            <person name="Gujja S."/>
            <person name="Hansen M."/>
            <person name="Howarth C."/>
            <person name="Imamovic A."/>
            <person name="Ireland A."/>
            <person name="Larimer J."/>
            <person name="McCowan C."/>
            <person name="Murphy C."/>
            <person name="Pearson M."/>
            <person name="Poon T.W."/>
            <person name="Priest M."/>
            <person name="Roberts A."/>
            <person name="Saif S."/>
            <person name="Shea T."/>
            <person name="Sykes S."/>
            <person name="Wortman J."/>
            <person name="Nusbaum C."/>
            <person name="Birren B."/>
        </authorList>
    </citation>
    <scope>NUCLEOTIDE SEQUENCE [LARGE SCALE GENOMIC DNA]</scope>
    <source>
        <strain evidence="8">APO3</strain>
    </source>
</reference>
<dbReference type="VEuPathDB" id="FungiDB:H257_07109"/>
<evidence type="ECO:0000256" key="5">
    <source>
        <dbReference type="ARBA" id="ARBA00023136"/>
    </source>
</evidence>
<evidence type="ECO:0000313" key="8">
    <source>
        <dbReference type="EMBL" id="ETV79901.1"/>
    </source>
</evidence>
<evidence type="ECO:0000256" key="3">
    <source>
        <dbReference type="ARBA" id="ARBA00022692"/>
    </source>
</evidence>
<dbReference type="GO" id="GO:0005886">
    <property type="term" value="C:plasma membrane"/>
    <property type="evidence" value="ECO:0007669"/>
    <property type="project" value="UniProtKB-SubCell"/>
</dbReference>
<evidence type="ECO:0000256" key="1">
    <source>
        <dbReference type="ARBA" id="ARBA00004651"/>
    </source>
</evidence>
<protein>
    <recommendedName>
        <fullName evidence="7">Glycine transporter domain-containing protein</fullName>
    </recommendedName>
</protein>
<dbReference type="InterPro" id="IPR005115">
    <property type="entry name" value="Gly_transporter"/>
</dbReference>
<dbReference type="GeneID" id="20809105"/>
<proteinExistence type="predicted"/>
<name>W4GKL4_APHAT</name>
<evidence type="ECO:0000256" key="2">
    <source>
        <dbReference type="ARBA" id="ARBA00022475"/>
    </source>
</evidence>
<feature type="transmembrane region" description="Helical" evidence="6">
    <location>
        <begin position="138"/>
        <end position="156"/>
    </location>
</feature>
<sequence length="298" mass="32254">MTLAHLRSTPLHSVEHTIDVSSHHHHAAAPMTPDVTYCQLTPTEEKQLHHDDHICPPLFPHEGLPRWPGVSTATAFLRSLDLFGTSMFAVGGSLAAANTGCDLIGCIIVGTIAAVGGGTWRDVIVLHKQPFWVQEWEYLVLSGAVAACMFLTWRLLPPGQTLWGAALKTSTGDAGVLLEWGDAVGIGVCAVIGAMNGIRSDCPMFISALCGMITATFGGLTRDVVLNQPVRILYSHAEVYAIIAFTGAATYLSLHRMAPKQQAARILFCVALVVVLRQQAWTHGWRMPVWKVNDDDSL</sequence>
<keyword evidence="3 6" id="KW-0812">Transmembrane</keyword>
<dbReference type="Pfam" id="PF03458">
    <property type="entry name" value="Gly_transporter"/>
    <property type="match status" value="2"/>
</dbReference>
<feature type="domain" description="Glycine transporter" evidence="7">
    <location>
        <begin position="80"/>
        <end position="153"/>
    </location>
</feature>
<feature type="transmembrane region" description="Helical" evidence="6">
    <location>
        <begin position="232"/>
        <end position="252"/>
    </location>
</feature>
<dbReference type="AlphaFoldDB" id="W4GKL4"/>
<dbReference type="PANTHER" id="PTHR30506:SF3">
    <property type="entry name" value="UPF0126 INNER MEMBRANE PROTEIN YADS-RELATED"/>
    <property type="match status" value="1"/>
</dbReference>